<sequence length="61" mass="6647">MARGREGANQPVKEGRDKRTEGVGKGAGAPLPIRAVLRARSHRELRLGRTRKASTRNAGDR</sequence>
<reference evidence="2 3" key="1">
    <citation type="submission" date="2015-07" db="EMBL/GenBank/DDBJ databases">
        <title>The genome of Melipona quadrifasciata.</title>
        <authorList>
            <person name="Pan H."/>
            <person name="Kapheim K."/>
        </authorList>
    </citation>
    <scope>NUCLEOTIDE SEQUENCE [LARGE SCALE GENOMIC DNA]</scope>
    <source>
        <strain evidence="2">0111107301</strain>
        <tissue evidence="2">Whole body</tissue>
    </source>
</reference>
<feature type="region of interest" description="Disordered" evidence="1">
    <location>
        <begin position="1"/>
        <end position="61"/>
    </location>
</feature>
<organism evidence="2 3">
    <name type="scientific">Melipona quadrifasciata</name>
    <dbReference type="NCBI Taxonomy" id="166423"/>
    <lineage>
        <taxon>Eukaryota</taxon>
        <taxon>Metazoa</taxon>
        <taxon>Ecdysozoa</taxon>
        <taxon>Arthropoda</taxon>
        <taxon>Hexapoda</taxon>
        <taxon>Insecta</taxon>
        <taxon>Pterygota</taxon>
        <taxon>Neoptera</taxon>
        <taxon>Endopterygota</taxon>
        <taxon>Hymenoptera</taxon>
        <taxon>Apocrita</taxon>
        <taxon>Aculeata</taxon>
        <taxon>Apoidea</taxon>
        <taxon>Anthophila</taxon>
        <taxon>Apidae</taxon>
        <taxon>Melipona</taxon>
    </lineage>
</organism>
<name>A0A0N0U574_9HYME</name>
<accession>A0A0N0U574</accession>
<keyword evidence="3" id="KW-1185">Reference proteome</keyword>
<evidence type="ECO:0000256" key="1">
    <source>
        <dbReference type="SAM" id="MobiDB-lite"/>
    </source>
</evidence>
<feature type="compositionally biased region" description="Basic and acidic residues" evidence="1">
    <location>
        <begin position="13"/>
        <end position="22"/>
    </location>
</feature>
<dbReference type="AlphaFoldDB" id="A0A0N0U574"/>
<gene>
    <name evidence="2" type="ORF">WN51_00441</name>
</gene>
<protein>
    <submittedName>
        <fullName evidence="2">Uncharacterized protein</fullName>
    </submittedName>
</protein>
<proteinExistence type="predicted"/>
<dbReference type="Proteomes" id="UP000053105">
    <property type="component" value="Unassembled WGS sequence"/>
</dbReference>
<dbReference type="EMBL" id="KQ435789">
    <property type="protein sequence ID" value="KOX74458.1"/>
    <property type="molecule type" value="Genomic_DNA"/>
</dbReference>
<evidence type="ECO:0000313" key="2">
    <source>
        <dbReference type="EMBL" id="KOX74458.1"/>
    </source>
</evidence>
<evidence type="ECO:0000313" key="3">
    <source>
        <dbReference type="Proteomes" id="UP000053105"/>
    </source>
</evidence>